<dbReference type="InterPro" id="IPR036116">
    <property type="entry name" value="FN3_sf"/>
</dbReference>
<evidence type="ECO:0000256" key="5">
    <source>
        <dbReference type="SAM" id="MobiDB-lite"/>
    </source>
</evidence>
<feature type="region of interest" description="Disordered" evidence="5">
    <location>
        <begin position="1"/>
        <end position="26"/>
    </location>
</feature>
<evidence type="ECO:0000313" key="8">
    <source>
        <dbReference type="Proteomes" id="UP000694553"/>
    </source>
</evidence>
<dbReference type="GO" id="GO:0004896">
    <property type="term" value="F:cytokine receptor activity"/>
    <property type="evidence" value="ECO:0007669"/>
    <property type="project" value="InterPro"/>
</dbReference>
<reference evidence="8" key="1">
    <citation type="submission" date="2019-10" db="EMBL/GenBank/DDBJ databases">
        <title>Corvus moneduloides (New Caledonian crow) genome, bCorMon1, primary haplotype.</title>
        <authorList>
            <person name="Rutz C."/>
            <person name="Fungtammasan C."/>
            <person name="Mountcastle J."/>
            <person name="Formenti G."/>
            <person name="Chow W."/>
            <person name="Howe K."/>
            <person name="Steele M.P."/>
            <person name="Fernandes J."/>
            <person name="Gilbert M.T.P."/>
            <person name="Fedrigo O."/>
            <person name="Jarvis E.D."/>
            <person name="Gemmell N."/>
        </authorList>
    </citation>
    <scope>NUCLEOTIDE SEQUENCE [LARGE SCALE GENOMIC DNA]</scope>
</reference>
<sequence length="416" mass="45239">MVVRPRATQPHGGVGDNLPPPQPMSDHRLCLSPPVQVGKLNQDVVLRCDTSEQHIYWTLNGDQEPMAELVPEGQSLTILGLDLPATGNYSCWAGSVLLDTTYVVVSGTGEEEINVSCQAESYNGSFHCSWPGPPSAVFRARLTRSDGSVGPWMPVASNHGQFNTSLADPLFCPFGEELHPLQLHLEGLSDTSYLNLSRHFFLRDIGELRAGAAGWGCPRGTGGSREGLSPCSEPPLPTVRPDPPQELTLQQRGEQLHLAWAPPASWPLPKSYFALLYHLQYELHNGTQVTAGSLHRLPHVPTLPCAHPAPSLTLPCAWEDAQPQPPPHSAASLLGMVNCHPCSPQCCPGQRLLVPPSPRVSLDRALPPLQVEQFMEGAEETPVQAGARRVRISCRDPYTPPAWSPWSAWMDLSAPQ</sequence>
<dbReference type="Ensembl" id="ENSCMUT00000034660.1">
    <property type="protein sequence ID" value="ENSCMUP00000028867.1"/>
    <property type="gene ID" value="ENSCMUG00000017714.1"/>
</dbReference>
<protein>
    <recommendedName>
        <fullName evidence="6">Immunoglobulin domain-containing protein</fullName>
    </recommendedName>
</protein>
<gene>
    <name evidence="7" type="primary">LOC116444423</name>
</gene>
<organism evidence="7 8">
    <name type="scientific">Corvus moneduloides</name>
    <name type="common">New Caledonian crow</name>
    <dbReference type="NCBI Taxonomy" id="1196302"/>
    <lineage>
        <taxon>Eukaryota</taxon>
        <taxon>Metazoa</taxon>
        <taxon>Chordata</taxon>
        <taxon>Craniata</taxon>
        <taxon>Vertebrata</taxon>
        <taxon>Euteleostomi</taxon>
        <taxon>Archelosauria</taxon>
        <taxon>Archosauria</taxon>
        <taxon>Dinosauria</taxon>
        <taxon>Saurischia</taxon>
        <taxon>Theropoda</taxon>
        <taxon>Coelurosauria</taxon>
        <taxon>Aves</taxon>
        <taxon>Neognathae</taxon>
        <taxon>Neoaves</taxon>
        <taxon>Telluraves</taxon>
        <taxon>Australaves</taxon>
        <taxon>Passeriformes</taxon>
        <taxon>Corvoidea</taxon>
        <taxon>Corvidae</taxon>
        <taxon>Corvus</taxon>
    </lineage>
</organism>
<keyword evidence="3" id="KW-0325">Glycoprotein</keyword>
<evidence type="ECO:0000256" key="4">
    <source>
        <dbReference type="ARBA" id="ARBA00023319"/>
    </source>
</evidence>
<dbReference type="PANTHER" id="PTHR48485:SF3">
    <property type="entry name" value="INTERLEUKIN-12 SUBUNIT BETA"/>
    <property type="match status" value="1"/>
</dbReference>
<dbReference type="CDD" id="cd00096">
    <property type="entry name" value="Ig"/>
    <property type="match status" value="1"/>
</dbReference>
<evidence type="ECO:0000259" key="6">
    <source>
        <dbReference type="SMART" id="SM00409"/>
    </source>
</evidence>
<dbReference type="InterPro" id="IPR019482">
    <property type="entry name" value="IL-12_beta_cen-dom"/>
</dbReference>
<keyword evidence="4" id="KW-0393">Immunoglobulin domain</keyword>
<dbReference type="Pfam" id="PF10420">
    <property type="entry name" value="IL12p40_C"/>
    <property type="match status" value="1"/>
</dbReference>
<dbReference type="PANTHER" id="PTHR48485">
    <property type="entry name" value="INTERLEUKIN-12 SUBUNIT BETA-RELATED"/>
    <property type="match status" value="1"/>
</dbReference>
<dbReference type="InterPro" id="IPR013783">
    <property type="entry name" value="Ig-like_fold"/>
</dbReference>
<dbReference type="InterPro" id="IPR036179">
    <property type="entry name" value="Ig-like_dom_sf"/>
</dbReference>
<accession>A0A8U7P9E2</accession>
<dbReference type="SUPFAM" id="SSF48726">
    <property type="entry name" value="Immunoglobulin"/>
    <property type="match status" value="1"/>
</dbReference>
<dbReference type="GO" id="GO:0016020">
    <property type="term" value="C:membrane"/>
    <property type="evidence" value="ECO:0007669"/>
    <property type="project" value="InterPro"/>
</dbReference>
<dbReference type="SUPFAM" id="SSF49265">
    <property type="entry name" value="Fibronectin type III"/>
    <property type="match status" value="2"/>
</dbReference>
<dbReference type="PROSITE" id="PS01354">
    <property type="entry name" value="HEMATOPO_REC_L_F3"/>
    <property type="match status" value="1"/>
</dbReference>
<dbReference type="Proteomes" id="UP000694553">
    <property type="component" value="Unassembled WGS sequence"/>
</dbReference>
<evidence type="ECO:0000313" key="7">
    <source>
        <dbReference type="Ensembl" id="ENSCMUP00000028867.1"/>
    </source>
</evidence>
<name>A0A8U7P9E2_CORMO</name>
<keyword evidence="1" id="KW-0732">Signal</keyword>
<keyword evidence="8" id="KW-1185">Reference proteome</keyword>
<dbReference type="InterPro" id="IPR050676">
    <property type="entry name" value="IL-12"/>
</dbReference>
<feature type="domain" description="Immunoglobulin" evidence="6">
    <location>
        <begin position="33"/>
        <end position="106"/>
    </location>
</feature>
<dbReference type="InterPro" id="IPR003530">
    <property type="entry name" value="Hematopoietin_rcpt_L_F3_CS"/>
</dbReference>
<evidence type="ECO:0000256" key="3">
    <source>
        <dbReference type="ARBA" id="ARBA00023180"/>
    </source>
</evidence>
<dbReference type="SMART" id="SM00409">
    <property type="entry name" value="IG"/>
    <property type="match status" value="1"/>
</dbReference>
<keyword evidence="2" id="KW-1015">Disulfide bond</keyword>
<reference evidence="7" key="3">
    <citation type="submission" date="2025-09" db="UniProtKB">
        <authorList>
            <consortium name="Ensembl"/>
        </authorList>
    </citation>
    <scope>IDENTIFICATION</scope>
</reference>
<dbReference type="AlphaFoldDB" id="A0A8U7P9E2"/>
<dbReference type="Gene3D" id="2.60.40.10">
    <property type="entry name" value="Immunoglobulins"/>
    <property type="match status" value="3"/>
</dbReference>
<reference evidence="7" key="2">
    <citation type="submission" date="2025-08" db="UniProtKB">
        <authorList>
            <consortium name="Ensembl"/>
        </authorList>
    </citation>
    <scope>IDENTIFICATION</scope>
</reference>
<evidence type="ECO:0000256" key="1">
    <source>
        <dbReference type="ARBA" id="ARBA00022729"/>
    </source>
</evidence>
<dbReference type="InterPro" id="IPR003599">
    <property type="entry name" value="Ig_sub"/>
</dbReference>
<proteinExistence type="predicted"/>
<evidence type="ECO:0000256" key="2">
    <source>
        <dbReference type="ARBA" id="ARBA00023157"/>
    </source>
</evidence>